<gene>
    <name evidence="2" type="ORF">GCM10009804_59580</name>
</gene>
<evidence type="ECO:0000256" key="1">
    <source>
        <dbReference type="SAM" id="SignalP"/>
    </source>
</evidence>
<feature type="chain" id="PRO_5047239337" description="PknH-like extracellular domain-containing protein" evidence="1">
    <location>
        <begin position="37"/>
        <end position="226"/>
    </location>
</feature>
<protein>
    <recommendedName>
        <fullName evidence="4">PknH-like extracellular domain-containing protein</fullName>
    </recommendedName>
</protein>
<accession>A0ABN2E3A8</accession>
<sequence>MKFVAGGKVRRTAGLGAALALTVTGLGLLGASGAAAAPASGTSATAATALSRTQLLTIAQVKQADARRKWSTQVDRGVLPRVYCGPASTEGKRVSARMARGFTDELDAYGAQYVSQYANAATARAAYNSVIATLKSCTYSKPAPTHARKITENRVVKGASGDLTQVIRWYDYPKPNDPGSEAGGFPYAVTLKGRNVSVLAFSEMGPGVPAPNFDKLARLAAAKLPR</sequence>
<evidence type="ECO:0008006" key="4">
    <source>
        <dbReference type="Google" id="ProtNLM"/>
    </source>
</evidence>
<evidence type="ECO:0000313" key="3">
    <source>
        <dbReference type="Proteomes" id="UP001501705"/>
    </source>
</evidence>
<keyword evidence="3" id="KW-1185">Reference proteome</keyword>
<dbReference type="Proteomes" id="UP001501705">
    <property type="component" value="Unassembled WGS sequence"/>
</dbReference>
<name>A0ABN2E3A8_9ACTN</name>
<dbReference type="EMBL" id="BAAAPH010000023">
    <property type="protein sequence ID" value="GAA1595018.1"/>
    <property type="molecule type" value="Genomic_DNA"/>
</dbReference>
<evidence type="ECO:0000313" key="2">
    <source>
        <dbReference type="EMBL" id="GAA1595018.1"/>
    </source>
</evidence>
<comment type="caution">
    <text evidence="2">The sequence shown here is derived from an EMBL/GenBank/DDBJ whole genome shotgun (WGS) entry which is preliminary data.</text>
</comment>
<dbReference type="RefSeq" id="WP_344238712.1">
    <property type="nucleotide sequence ID" value="NZ_BAAAPH010000023.1"/>
</dbReference>
<reference evidence="2 3" key="1">
    <citation type="journal article" date="2019" name="Int. J. Syst. Evol. Microbiol.">
        <title>The Global Catalogue of Microorganisms (GCM) 10K type strain sequencing project: providing services to taxonomists for standard genome sequencing and annotation.</title>
        <authorList>
            <consortium name="The Broad Institute Genomics Platform"/>
            <consortium name="The Broad Institute Genome Sequencing Center for Infectious Disease"/>
            <person name="Wu L."/>
            <person name="Ma J."/>
        </authorList>
    </citation>
    <scope>NUCLEOTIDE SEQUENCE [LARGE SCALE GENOMIC DNA]</scope>
    <source>
        <strain evidence="2 3">JCM 15572</strain>
    </source>
</reference>
<proteinExistence type="predicted"/>
<feature type="signal peptide" evidence="1">
    <location>
        <begin position="1"/>
        <end position="36"/>
    </location>
</feature>
<organism evidence="2 3">
    <name type="scientific">Kribbella hippodromi</name>
    <dbReference type="NCBI Taxonomy" id="434347"/>
    <lineage>
        <taxon>Bacteria</taxon>
        <taxon>Bacillati</taxon>
        <taxon>Actinomycetota</taxon>
        <taxon>Actinomycetes</taxon>
        <taxon>Propionibacteriales</taxon>
        <taxon>Kribbellaceae</taxon>
        <taxon>Kribbella</taxon>
    </lineage>
</organism>
<keyword evidence="1" id="KW-0732">Signal</keyword>